<accession>A0A426YI55</accession>
<dbReference type="Proteomes" id="UP000287651">
    <property type="component" value="Unassembled WGS sequence"/>
</dbReference>
<evidence type="ECO:0000313" key="1">
    <source>
        <dbReference type="EMBL" id="RRT51415.1"/>
    </source>
</evidence>
<dbReference type="AlphaFoldDB" id="A0A426YI55"/>
<evidence type="ECO:0000313" key="2">
    <source>
        <dbReference type="Proteomes" id="UP000287651"/>
    </source>
</evidence>
<protein>
    <submittedName>
        <fullName evidence="1">Uncharacterized protein</fullName>
    </submittedName>
</protein>
<proteinExistence type="predicted"/>
<reference evidence="1 2" key="1">
    <citation type="journal article" date="2014" name="Agronomy (Basel)">
        <title>A Draft Genome Sequence for Ensete ventricosum, the Drought-Tolerant Tree Against Hunger.</title>
        <authorList>
            <person name="Harrison J."/>
            <person name="Moore K.A."/>
            <person name="Paszkiewicz K."/>
            <person name="Jones T."/>
            <person name="Grant M."/>
            <person name="Ambacheew D."/>
            <person name="Muzemil S."/>
            <person name="Studholme D.J."/>
        </authorList>
    </citation>
    <scope>NUCLEOTIDE SEQUENCE [LARGE SCALE GENOMIC DNA]</scope>
</reference>
<dbReference type="EMBL" id="AMZH03012235">
    <property type="protein sequence ID" value="RRT51415.1"/>
    <property type="molecule type" value="Genomic_DNA"/>
</dbReference>
<comment type="caution">
    <text evidence="1">The sequence shown here is derived from an EMBL/GenBank/DDBJ whole genome shotgun (WGS) entry which is preliminary data.</text>
</comment>
<name>A0A426YI55_ENSVE</name>
<organism evidence="1 2">
    <name type="scientific">Ensete ventricosum</name>
    <name type="common">Abyssinian banana</name>
    <name type="synonym">Musa ensete</name>
    <dbReference type="NCBI Taxonomy" id="4639"/>
    <lineage>
        <taxon>Eukaryota</taxon>
        <taxon>Viridiplantae</taxon>
        <taxon>Streptophyta</taxon>
        <taxon>Embryophyta</taxon>
        <taxon>Tracheophyta</taxon>
        <taxon>Spermatophyta</taxon>
        <taxon>Magnoliopsida</taxon>
        <taxon>Liliopsida</taxon>
        <taxon>Zingiberales</taxon>
        <taxon>Musaceae</taxon>
        <taxon>Ensete</taxon>
    </lineage>
</organism>
<gene>
    <name evidence="1" type="ORF">B296_00035116</name>
</gene>
<sequence length="83" mass="9491">MPLKLPTPVPLALLAEGERDVNADEEVWDGETVCDSTGFLERLRPRCMWRSQYLEPGYASLEQRHFFPSVRRHRPGSGSGFFP</sequence>